<organism evidence="2 3">
    <name type="scientific">Drosophila arizonae</name>
    <name type="common">Fruit fly</name>
    <dbReference type="NCBI Taxonomy" id="7263"/>
    <lineage>
        <taxon>Eukaryota</taxon>
        <taxon>Metazoa</taxon>
        <taxon>Ecdysozoa</taxon>
        <taxon>Arthropoda</taxon>
        <taxon>Hexapoda</taxon>
        <taxon>Insecta</taxon>
        <taxon>Pterygota</taxon>
        <taxon>Neoptera</taxon>
        <taxon>Endopterygota</taxon>
        <taxon>Diptera</taxon>
        <taxon>Brachycera</taxon>
        <taxon>Muscomorpha</taxon>
        <taxon>Ephydroidea</taxon>
        <taxon>Drosophilidae</taxon>
        <taxon>Drosophila</taxon>
    </lineage>
</organism>
<reference evidence="2" key="2">
    <citation type="journal article" date="2016" name="G3 (Bethesda)">
        <title>Genome Evolution in Three Species of Cactophilic Drosophila.</title>
        <authorList>
            <person name="Sanchez-Flores A."/>
            <person name="Penazola F."/>
            <person name="Carpinteyro-Ponce J."/>
            <person name="Nazario-Yepiz N."/>
            <person name="Abreu-Goodger C."/>
            <person name="Machado C.A."/>
            <person name="Markow T.A."/>
        </authorList>
    </citation>
    <scope>NUCLEOTIDE SEQUENCE [LARGE SCALE GENOMIC DNA]</scope>
</reference>
<evidence type="ECO:0000313" key="2">
    <source>
        <dbReference type="Proteomes" id="UP000694904"/>
    </source>
</evidence>
<keyword evidence="2" id="KW-1185">Reference proteome</keyword>
<accession>A0ABM1NXQ4</accession>
<feature type="region of interest" description="Disordered" evidence="1">
    <location>
        <begin position="124"/>
        <end position="171"/>
    </location>
</feature>
<reference evidence="3" key="3">
    <citation type="submission" date="2025-08" db="UniProtKB">
        <authorList>
            <consortium name="RefSeq"/>
        </authorList>
    </citation>
    <scope>IDENTIFICATION</scope>
    <source>
        <tissue evidence="3">Whole organism</tissue>
    </source>
</reference>
<evidence type="ECO:0000313" key="3">
    <source>
        <dbReference type="RefSeq" id="XP_017859740.1"/>
    </source>
</evidence>
<proteinExistence type="predicted"/>
<gene>
    <name evidence="3" type="primary">LOC108611549</name>
</gene>
<evidence type="ECO:0000256" key="1">
    <source>
        <dbReference type="SAM" id="MobiDB-lite"/>
    </source>
</evidence>
<dbReference type="RefSeq" id="XP_017859740.1">
    <property type="nucleotide sequence ID" value="XM_018004251.1"/>
</dbReference>
<sequence>MHARSKPSLPAAPCCCCQVRKDPCRTCGAAPLAVSCCGRRVGQCSLTNALAPYPDEIIMTILDRILYFFGATKICHQPGNPPCRSPAPVCAKSSCTSVTCTSGQMSKCSKSSSLSKLDGAKLTGNCKSKSSSRKSRSSVGQSTGCSAGPRTPHVDFAHPASDNRRRSADSISLSDRMKVSLSKASIAYSRLKSKLSANLQHLGRKWLWTRLVRSENGCHIYEVYKNSAKEPDSCSMSGDKEPVILFLVTPNGQVMPFESLSNC</sequence>
<feature type="compositionally biased region" description="Basic and acidic residues" evidence="1">
    <location>
        <begin position="152"/>
        <end position="168"/>
    </location>
</feature>
<name>A0ABM1NXQ4_DROAR</name>
<dbReference type="GeneID" id="108611549"/>
<dbReference type="Proteomes" id="UP000694904">
    <property type="component" value="Chromosome 3"/>
</dbReference>
<protein>
    <submittedName>
        <fullName evidence="3">Uncharacterized protein LOC108611549 isoform X1</fullName>
    </submittedName>
</protein>
<reference evidence="2" key="1">
    <citation type="journal article" date="1997" name="Nucleic Acids Res.">
        <title>tRNAscan-SE: a program for improved detection of transfer RNA genes in genomic sequence.</title>
        <authorList>
            <person name="Lowe T.M."/>
            <person name="Eddy S.R."/>
        </authorList>
    </citation>
    <scope>NUCLEOTIDE SEQUENCE [LARGE SCALE GENOMIC DNA]</scope>
</reference>